<keyword evidence="4 11" id="KW-0732">Signal</keyword>
<evidence type="ECO:0000256" key="4">
    <source>
        <dbReference type="ARBA" id="ARBA00022729"/>
    </source>
</evidence>
<dbReference type="FunFam" id="2.10.25.10:FF:000069">
    <property type="entry name" value="Laminin subunit alpha 1"/>
    <property type="match status" value="1"/>
</dbReference>
<dbReference type="PROSITE" id="PS51117">
    <property type="entry name" value="LAMININ_NTER"/>
    <property type="match status" value="1"/>
</dbReference>
<dbReference type="SUPFAM" id="SSF57196">
    <property type="entry name" value="EGF/Laminin"/>
    <property type="match status" value="3"/>
</dbReference>
<feature type="disulfide bond" evidence="10">
    <location>
        <begin position="446"/>
        <end position="455"/>
    </location>
</feature>
<evidence type="ECO:0000313" key="15">
    <source>
        <dbReference type="EMBL" id="VDL80173.1"/>
    </source>
</evidence>
<evidence type="ECO:0000313" key="14">
    <source>
        <dbReference type="EMBL" id="VDL79580.1"/>
    </source>
</evidence>
<dbReference type="CDD" id="cd00055">
    <property type="entry name" value="EGF_Lam"/>
    <property type="match status" value="3"/>
</dbReference>
<dbReference type="Proteomes" id="UP000271162">
    <property type="component" value="Unassembled WGS sequence"/>
</dbReference>
<keyword evidence="16" id="KW-1185">Reference proteome</keyword>
<keyword evidence="8" id="KW-0325">Glycoprotein</keyword>
<dbReference type="Pfam" id="PF00053">
    <property type="entry name" value="EGF_laminin"/>
    <property type="match status" value="3"/>
</dbReference>
<feature type="disulfide bond" evidence="10">
    <location>
        <begin position="416"/>
        <end position="428"/>
    </location>
</feature>
<dbReference type="WBParaSite" id="NBR_0001657701-mRNA-1">
    <property type="protein sequence ID" value="NBR_0001657701-mRNA-1"/>
    <property type="gene ID" value="NBR_0001657701"/>
</dbReference>
<dbReference type="SMART" id="SM00136">
    <property type="entry name" value="LamNT"/>
    <property type="match status" value="1"/>
</dbReference>
<reference evidence="14 16" key="2">
    <citation type="submission" date="2018-11" db="EMBL/GenBank/DDBJ databases">
        <authorList>
            <consortium name="Pathogen Informatics"/>
        </authorList>
    </citation>
    <scope>NUCLEOTIDE SEQUENCE [LARGE SCALE GENOMIC DNA]</scope>
</reference>
<dbReference type="InterPro" id="IPR008979">
    <property type="entry name" value="Galactose-bd-like_sf"/>
</dbReference>
<dbReference type="AlphaFoldDB" id="A0A0N4YGN8"/>
<keyword evidence="9 10" id="KW-0424">Laminin EGF-like domain</keyword>
<evidence type="ECO:0000259" key="12">
    <source>
        <dbReference type="PROSITE" id="PS50027"/>
    </source>
</evidence>
<evidence type="ECO:0000256" key="5">
    <source>
        <dbReference type="ARBA" id="ARBA00022737"/>
    </source>
</evidence>
<dbReference type="PANTHER" id="PTHR10574:SF444">
    <property type="entry name" value="BASEMENT MEMBRANE-SPECIFIC HEPARAN SULFATE PROTEOGLYCAN CORE PROTEIN"/>
    <property type="match status" value="1"/>
</dbReference>
<proteinExistence type="predicted"/>
<evidence type="ECO:0000256" key="11">
    <source>
        <dbReference type="SAM" id="SignalP"/>
    </source>
</evidence>
<gene>
    <name evidence="14" type="ORF">NBR_LOCUS15986</name>
    <name evidence="15" type="ORF">NBR_LOCUS16578</name>
</gene>
<evidence type="ECO:0000313" key="17">
    <source>
        <dbReference type="WBParaSite" id="NBR_0001598501-mRNA-1"/>
    </source>
</evidence>
<reference evidence="17 18" key="1">
    <citation type="submission" date="2017-02" db="UniProtKB">
        <authorList>
            <consortium name="WormBaseParasite"/>
        </authorList>
    </citation>
    <scope>IDENTIFICATION</scope>
</reference>
<dbReference type="Gene3D" id="2.60.120.260">
    <property type="entry name" value="Galactose-binding domain-like"/>
    <property type="match status" value="1"/>
</dbReference>
<dbReference type="EMBL" id="UYSL01021985">
    <property type="protein sequence ID" value="VDL79580.1"/>
    <property type="molecule type" value="Genomic_DNA"/>
</dbReference>
<dbReference type="GO" id="GO:0009887">
    <property type="term" value="P:animal organ morphogenesis"/>
    <property type="evidence" value="ECO:0007669"/>
    <property type="project" value="TreeGrafter"/>
</dbReference>
<dbReference type="EMBL" id="UYSL01022271">
    <property type="protein sequence ID" value="VDL80173.1"/>
    <property type="molecule type" value="Genomic_DNA"/>
</dbReference>
<dbReference type="SUPFAM" id="SSF49785">
    <property type="entry name" value="Galactose-binding domain-like"/>
    <property type="match status" value="1"/>
</dbReference>
<dbReference type="WBParaSite" id="NBR_0001598501-mRNA-1">
    <property type="protein sequence ID" value="NBR_0001598501-mRNA-1"/>
    <property type="gene ID" value="NBR_0001598501"/>
</dbReference>
<evidence type="ECO:0000256" key="9">
    <source>
        <dbReference type="ARBA" id="ARBA00023292"/>
    </source>
</evidence>
<comment type="subcellular location">
    <subcellularLocation>
        <location evidence="1">Secreted</location>
        <location evidence="1">Extracellular space</location>
        <location evidence="1">Extracellular matrix</location>
        <location evidence="1">Basement membrane</location>
    </subcellularLocation>
</comment>
<dbReference type="STRING" id="27835.A0A0N4YGN8"/>
<dbReference type="Gene3D" id="2.10.25.10">
    <property type="entry name" value="Laminin"/>
    <property type="match status" value="2"/>
</dbReference>
<feature type="chain" id="PRO_5010775003" evidence="11">
    <location>
        <begin position="23"/>
        <end position="487"/>
    </location>
</feature>
<sequence>MRPHSPLDWLVAIAALVAVAHCNNDYDSYQEFITTESERGLFPSIFNLATNSLINATSTCGFARREEYCKLVEHVLLRRTAAFDSPQCDICDANDARHRHPIEFAIDGTRRWWQSPSLANGLQYEKVNITIDLRQEYQVAYVVVKMGNAPRPGTWVLEKSLDGVNYEPWQYYATSDAECMRLFGIPATTGVPRFERDDEVHCTSEYSKITPLEGGEIHTSLVNGRPGVEKPSLELQKFTRARFVRLRLITPRTLNADLMIINRQTHRIDKSVTMRYFYSISDISIGGQCICYGHAESCPSDPVTGQFKCECRHNTCGESCNRCCPLFNQLPWKPGTNAHPNSCQQCQCFNHADSCVYDEELDNNKWSITPEGVYEGGGRCVDCRHNTEGFNCERCKDGYYRPSGLSHYREDACRTCDCDLTGSVSDICIRDDQSAASGQHPGDCVCKPGFGGRRCERCARGFRNYPKCEPCPCNQAGSVNFDTCEEE</sequence>
<evidence type="ECO:0000256" key="2">
    <source>
        <dbReference type="ARBA" id="ARBA00022525"/>
    </source>
</evidence>
<dbReference type="OMA" id="EEKCVCK"/>
<evidence type="ECO:0000256" key="10">
    <source>
        <dbReference type="PROSITE-ProRule" id="PRU00460"/>
    </source>
</evidence>
<keyword evidence="6" id="KW-0084">Basement membrane</keyword>
<dbReference type="Pfam" id="PF00055">
    <property type="entry name" value="Laminin_N"/>
    <property type="match status" value="1"/>
</dbReference>
<comment type="caution">
    <text evidence="10">Lacks conserved residue(s) required for the propagation of feature annotation.</text>
</comment>
<evidence type="ECO:0000256" key="8">
    <source>
        <dbReference type="ARBA" id="ARBA00023180"/>
    </source>
</evidence>
<feature type="signal peptide" evidence="11">
    <location>
        <begin position="1"/>
        <end position="22"/>
    </location>
</feature>
<keyword evidence="5" id="KW-0677">Repeat</keyword>
<dbReference type="SMART" id="SM00180">
    <property type="entry name" value="EGF_Lam"/>
    <property type="match status" value="3"/>
</dbReference>
<accession>A0A0N4YGN8</accession>
<evidence type="ECO:0000313" key="16">
    <source>
        <dbReference type="Proteomes" id="UP000271162"/>
    </source>
</evidence>
<evidence type="ECO:0000256" key="3">
    <source>
        <dbReference type="ARBA" id="ARBA00022530"/>
    </source>
</evidence>
<protein>
    <submittedName>
        <fullName evidence="17 18">Laminin alpha chain (inferred by orthology to a C. elegans protein)</fullName>
    </submittedName>
</protein>
<dbReference type="GO" id="GO:0009888">
    <property type="term" value="P:tissue development"/>
    <property type="evidence" value="ECO:0007669"/>
    <property type="project" value="TreeGrafter"/>
</dbReference>
<keyword evidence="3" id="KW-0272">Extracellular matrix</keyword>
<evidence type="ECO:0000259" key="13">
    <source>
        <dbReference type="PROSITE" id="PS51117"/>
    </source>
</evidence>
<dbReference type="PROSITE" id="PS01248">
    <property type="entry name" value="EGF_LAM_1"/>
    <property type="match status" value="1"/>
</dbReference>
<evidence type="ECO:0000256" key="1">
    <source>
        <dbReference type="ARBA" id="ARBA00004302"/>
    </source>
</evidence>
<dbReference type="InterPro" id="IPR050440">
    <property type="entry name" value="Laminin/Netrin_ECM"/>
</dbReference>
<evidence type="ECO:0000256" key="7">
    <source>
        <dbReference type="ARBA" id="ARBA00023157"/>
    </source>
</evidence>
<dbReference type="InterPro" id="IPR002049">
    <property type="entry name" value="LE_dom"/>
</dbReference>
<keyword evidence="7 10" id="KW-1015">Disulfide bond</keyword>
<keyword evidence="2" id="KW-0964">Secreted</keyword>
<name>A0A0N4YGN8_NIPBR</name>
<dbReference type="PANTHER" id="PTHR10574">
    <property type="entry name" value="NETRIN/LAMININ-RELATED"/>
    <property type="match status" value="1"/>
</dbReference>
<dbReference type="GO" id="GO:0005604">
    <property type="term" value="C:basement membrane"/>
    <property type="evidence" value="ECO:0007669"/>
    <property type="project" value="UniProtKB-SubCell"/>
</dbReference>
<organism evidence="17">
    <name type="scientific">Nippostrongylus brasiliensis</name>
    <name type="common">Rat hookworm</name>
    <dbReference type="NCBI Taxonomy" id="27835"/>
    <lineage>
        <taxon>Eukaryota</taxon>
        <taxon>Metazoa</taxon>
        <taxon>Ecdysozoa</taxon>
        <taxon>Nematoda</taxon>
        <taxon>Chromadorea</taxon>
        <taxon>Rhabditida</taxon>
        <taxon>Rhabditina</taxon>
        <taxon>Rhabditomorpha</taxon>
        <taxon>Strongyloidea</taxon>
        <taxon>Heligmosomidae</taxon>
        <taxon>Nippostrongylus</taxon>
    </lineage>
</organism>
<dbReference type="FunFam" id="2.60.120.260:FF:000017">
    <property type="entry name" value="Laminin subunit alpha 2"/>
    <property type="match status" value="1"/>
</dbReference>
<evidence type="ECO:0000313" key="18">
    <source>
        <dbReference type="WBParaSite" id="NBR_0001657701-mRNA-1"/>
    </source>
</evidence>
<evidence type="ECO:0000256" key="6">
    <source>
        <dbReference type="ARBA" id="ARBA00022869"/>
    </source>
</evidence>
<feature type="domain" description="Laminin N-terminal" evidence="13">
    <location>
        <begin position="37"/>
        <end position="288"/>
    </location>
</feature>
<dbReference type="PROSITE" id="PS50027">
    <property type="entry name" value="EGF_LAM_2"/>
    <property type="match status" value="1"/>
</dbReference>
<dbReference type="InterPro" id="IPR008211">
    <property type="entry name" value="Laminin_N"/>
</dbReference>
<dbReference type="PROSITE" id="PS00022">
    <property type="entry name" value="EGF_1"/>
    <property type="match status" value="1"/>
</dbReference>
<feature type="domain" description="Laminin EGF-like" evidence="12">
    <location>
        <begin position="416"/>
        <end position="470"/>
    </location>
</feature>
<dbReference type="InterPro" id="IPR000742">
    <property type="entry name" value="EGF"/>
</dbReference>